<protein>
    <recommendedName>
        <fullName evidence="1">4Fe4S-binding SPASM domain-containing protein</fullName>
    </recommendedName>
</protein>
<reference evidence="2" key="1">
    <citation type="journal article" date="2015" name="Nature">
        <title>Complex archaea that bridge the gap between prokaryotes and eukaryotes.</title>
        <authorList>
            <person name="Spang A."/>
            <person name="Saw J.H."/>
            <person name="Jorgensen S.L."/>
            <person name="Zaremba-Niedzwiedzka K."/>
            <person name="Martijn J."/>
            <person name="Lind A.E."/>
            <person name="van Eijk R."/>
            <person name="Schleper C."/>
            <person name="Guy L."/>
            <person name="Ettema T.J."/>
        </authorList>
    </citation>
    <scope>NUCLEOTIDE SEQUENCE</scope>
</reference>
<dbReference type="InterPro" id="IPR050377">
    <property type="entry name" value="Radical_SAM_PqqE_MftC-like"/>
</dbReference>
<sequence>FMNMVMYTKSKGIYLDFSHDFVKLSEGDILGFVGTGVDRIYWSLDGVTKETYEKIRVGAKFDKVVESVKKLVAAKKELNSPLPEICFRFTFFKENWEELPLLPSFLASLVDDVKDYGDEPSINIVALLEFEETKDWAVELERGYVDYTNSESELHGFKNYWSHITHIEEEKAPLDYCTFWSEPYIMITGHVVPCCAVLMSNNRPRLEKLAFGNIHEQSLKDIWNSHEYKRFRKMVVNPRAPVPRVCVGCRAFNTKTRAERFGVR</sequence>
<accession>A0A0F9H268</accession>
<dbReference type="InterPro" id="IPR058240">
    <property type="entry name" value="rSAM_sf"/>
</dbReference>
<dbReference type="Pfam" id="PF13186">
    <property type="entry name" value="SPASM"/>
    <property type="match status" value="1"/>
</dbReference>
<dbReference type="PANTHER" id="PTHR11228:SF34">
    <property type="entry name" value="TUNGSTEN-CONTAINING ALDEHYDE FERREDOXIN OXIDOREDUCTASE COFACTOR MODIFYING PROTEIN"/>
    <property type="match status" value="1"/>
</dbReference>
<evidence type="ECO:0000259" key="1">
    <source>
        <dbReference type="Pfam" id="PF13186"/>
    </source>
</evidence>
<gene>
    <name evidence="2" type="ORF">LCGC14_1757250</name>
</gene>
<dbReference type="AlphaFoldDB" id="A0A0F9H268"/>
<dbReference type="CDD" id="cd21109">
    <property type="entry name" value="SPASM"/>
    <property type="match status" value="1"/>
</dbReference>
<organism evidence="2">
    <name type="scientific">marine sediment metagenome</name>
    <dbReference type="NCBI Taxonomy" id="412755"/>
    <lineage>
        <taxon>unclassified sequences</taxon>
        <taxon>metagenomes</taxon>
        <taxon>ecological metagenomes</taxon>
    </lineage>
</organism>
<dbReference type="PANTHER" id="PTHR11228">
    <property type="entry name" value="RADICAL SAM DOMAIN PROTEIN"/>
    <property type="match status" value="1"/>
</dbReference>
<dbReference type="InterPro" id="IPR013785">
    <property type="entry name" value="Aldolase_TIM"/>
</dbReference>
<dbReference type="EMBL" id="LAZR01016294">
    <property type="protein sequence ID" value="KKM05129.1"/>
    <property type="molecule type" value="Genomic_DNA"/>
</dbReference>
<comment type="caution">
    <text evidence="2">The sequence shown here is derived from an EMBL/GenBank/DDBJ whole genome shotgun (WGS) entry which is preliminary data.</text>
</comment>
<dbReference type="SUPFAM" id="SSF102114">
    <property type="entry name" value="Radical SAM enzymes"/>
    <property type="match status" value="1"/>
</dbReference>
<evidence type="ECO:0000313" key="2">
    <source>
        <dbReference type="EMBL" id="KKM05129.1"/>
    </source>
</evidence>
<proteinExistence type="predicted"/>
<feature type="domain" description="4Fe4S-binding SPASM" evidence="1">
    <location>
        <begin position="180"/>
        <end position="249"/>
    </location>
</feature>
<feature type="non-terminal residue" evidence="2">
    <location>
        <position position="1"/>
    </location>
</feature>
<dbReference type="InterPro" id="IPR023885">
    <property type="entry name" value="4Fe4S-binding_SPASM_dom"/>
</dbReference>
<dbReference type="Gene3D" id="3.20.20.70">
    <property type="entry name" value="Aldolase class I"/>
    <property type="match status" value="1"/>
</dbReference>
<name>A0A0F9H268_9ZZZZ</name>